<evidence type="ECO:0000256" key="1">
    <source>
        <dbReference type="ARBA" id="ARBA00006249"/>
    </source>
</evidence>
<evidence type="ECO:0000313" key="9">
    <source>
        <dbReference type="EMBL" id="KJK67241.1"/>
    </source>
</evidence>
<dbReference type="OrthoDB" id="3039123at2759"/>
<dbReference type="InterPro" id="IPR029058">
    <property type="entry name" value="AB_hydrolase_fold"/>
</dbReference>
<dbReference type="STRING" id="1403190.A0A0F0IJ99"/>
<dbReference type="PANTHER" id="PTHR33938">
    <property type="entry name" value="FERULOYL ESTERASE B-RELATED"/>
    <property type="match status" value="1"/>
</dbReference>
<dbReference type="Proteomes" id="UP000033540">
    <property type="component" value="Unassembled WGS sequence"/>
</dbReference>
<keyword evidence="4 8" id="KW-0732">Signal</keyword>
<evidence type="ECO:0000256" key="5">
    <source>
        <dbReference type="ARBA" id="ARBA00022801"/>
    </source>
</evidence>
<keyword evidence="5 8" id="KW-0378">Hydrolase</keyword>
<dbReference type="PANTHER" id="PTHR33938:SF2">
    <property type="entry name" value="CARBOXYLIC ESTER HYDROLASE"/>
    <property type="match status" value="1"/>
</dbReference>
<keyword evidence="6" id="KW-0106">Calcium</keyword>
<feature type="chain" id="PRO_5005116777" description="Carboxylic ester hydrolase" evidence="8">
    <location>
        <begin position="20"/>
        <end position="535"/>
    </location>
</feature>
<dbReference type="Pfam" id="PF07519">
    <property type="entry name" value="Tannase"/>
    <property type="match status" value="1"/>
</dbReference>
<evidence type="ECO:0000256" key="8">
    <source>
        <dbReference type="RuleBase" id="RU361238"/>
    </source>
</evidence>
<comment type="caution">
    <text evidence="9">The sequence shown here is derived from an EMBL/GenBank/DDBJ whole genome shotgun (WGS) entry which is preliminary data.</text>
</comment>
<comment type="similarity">
    <text evidence="1 8">Belongs to the tannase family.</text>
</comment>
<organism evidence="9 10">
    <name type="scientific">Aspergillus parasiticus (strain ATCC 56775 / NRRL 5862 / SRRC 143 / SU-1)</name>
    <dbReference type="NCBI Taxonomy" id="1403190"/>
    <lineage>
        <taxon>Eukaryota</taxon>
        <taxon>Fungi</taxon>
        <taxon>Dikarya</taxon>
        <taxon>Ascomycota</taxon>
        <taxon>Pezizomycotina</taxon>
        <taxon>Eurotiomycetes</taxon>
        <taxon>Eurotiomycetidae</taxon>
        <taxon>Eurotiales</taxon>
        <taxon>Aspergillaceae</taxon>
        <taxon>Aspergillus</taxon>
        <taxon>Aspergillus subgen. Circumdati</taxon>
    </lineage>
</organism>
<evidence type="ECO:0000256" key="3">
    <source>
        <dbReference type="ARBA" id="ARBA00022723"/>
    </source>
</evidence>
<evidence type="ECO:0000256" key="7">
    <source>
        <dbReference type="ARBA" id="ARBA00023157"/>
    </source>
</evidence>
<evidence type="ECO:0000256" key="6">
    <source>
        <dbReference type="ARBA" id="ARBA00022837"/>
    </source>
</evidence>
<sequence>MRASLLLAALAPVASIASTCDPSFFAPYLTSNVSIVYARTFTSTETFEGPMGNYTGLPEYCALYMNVTSSTTSAYEFGLWLPTHTWNKRYIAYGNGGFTGQVAFADMAPGLNYGFAVISTNTGHNSSVKEAGDAGWALNNPETRTDWGWRALHGSVALGKVLTEAFYDANIEYSYYAGCSTGGRQGLKEVQMFPEDFDGVLAGACAWWTSHQQNWDLKVALDNLPNNASHHVTAELMDILATEVLRQCDVQDGVKDNIIMDGYACQFRLEALLCSSPRTNTTTCFSADQLNTIYRVYGNWIDTNQTFVFPSFAWGSEAQVSLMIITDDDSVDAPSGIAYPRDFVYNDATWPAENLNYATIQLSEYLDPGNATADTYDLRPFYERGGKLIHYHGFADGEIPTGSSIYYYKQVEKAMIPLGYGLDDFYRFFLIPGMQHCSGSVHGAPWYIGSANQPSALTGSNIWGVPGFRDTKHDAILALMAWVENGTPPTELIATKYIDDTPALGVQAQRRTCPYPQRATYVGGNWNQTSSFKCE</sequence>
<dbReference type="InterPro" id="IPR011118">
    <property type="entry name" value="Tannase/feruloyl_esterase"/>
</dbReference>
<gene>
    <name evidence="9" type="ORF">P875_00117364</name>
</gene>
<reference evidence="9 10" key="1">
    <citation type="submission" date="2015-02" db="EMBL/GenBank/DDBJ databases">
        <title>Draft genome sequence of Aspergillus parasiticus SU-1.</title>
        <authorList>
            <person name="Yu J."/>
            <person name="Fedorova N."/>
            <person name="Yin Y."/>
            <person name="Losada L."/>
            <person name="Zafar N."/>
            <person name="Taujale R."/>
            <person name="Ehrlich K.C."/>
            <person name="Bhatnagar D."/>
            <person name="Cleveland T.E."/>
            <person name="Bennett J.W."/>
            <person name="Nierman W.C."/>
        </authorList>
    </citation>
    <scope>NUCLEOTIDE SEQUENCE [LARGE SCALE GENOMIC DNA]</scope>
    <source>
        <strain evidence="10">ATCC 56775 / NRRL 5862 / SRRC 143 / SU-1</strain>
    </source>
</reference>
<keyword evidence="7" id="KW-1015">Disulfide bond</keyword>
<dbReference type="EC" id="3.1.1.-" evidence="8"/>
<evidence type="ECO:0000256" key="2">
    <source>
        <dbReference type="ARBA" id="ARBA00022487"/>
    </source>
</evidence>
<evidence type="ECO:0000256" key="4">
    <source>
        <dbReference type="ARBA" id="ARBA00022729"/>
    </source>
</evidence>
<keyword evidence="2" id="KW-0719">Serine esterase</keyword>
<dbReference type="GO" id="GO:0030600">
    <property type="term" value="F:feruloyl esterase activity"/>
    <property type="evidence" value="ECO:0007669"/>
    <property type="project" value="UniProtKB-ARBA"/>
</dbReference>
<accession>A0A0F0IJ99</accession>
<dbReference type="AlphaFoldDB" id="A0A0F0IJ99"/>
<feature type="signal peptide" evidence="8">
    <location>
        <begin position="1"/>
        <end position="19"/>
    </location>
</feature>
<keyword evidence="3" id="KW-0479">Metal-binding</keyword>
<dbReference type="SUPFAM" id="SSF53474">
    <property type="entry name" value="alpha/beta-Hydrolases"/>
    <property type="match status" value="1"/>
</dbReference>
<proteinExistence type="inferred from homology"/>
<name>A0A0F0IJ99_ASPPU</name>
<dbReference type="GO" id="GO:0046872">
    <property type="term" value="F:metal ion binding"/>
    <property type="evidence" value="ECO:0007669"/>
    <property type="project" value="UniProtKB-KW"/>
</dbReference>
<dbReference type="EMBL" id="JZEE01000198">
    <property type="protein sequence ID" value="KJK67241.1"/>
    <property type="molecule type" value="Genomic_DNA"/>
</dbReference>
<protein>
    <recommendedName>
        <fullName evidence="8">Carboxylic ester hydrolase</fullName>
        <ecNumber evidence="8">3.1.1.-</ecNumber>
    </recommendedName>
</protein>
<evidence type="ECO:0000313" key="10">
    <source>
        <dbReference type="Proteomes" id="UP000033540"/>
    </source>
</evidence>